<evidence type="ECO:0000313" key="1">
    <source>
        <dbReference type="EMBL" id="KKK64493.1"/>
    </source>
</evidence>
<feature type="non-terminal residue" evidence="1">
    <location>
        <position position="265"/>
    </location>
</feature>
<accession>A0A0F8X6S6</accession>
<dbReference type="EMBL" id="LAZR01061001">
    <property type="protein sequence ID" value="KKK64493.1"/>
    <property type="molecule type" value="Genomic_DNA"/>
</dbReference>
<organism evidence="1">
    <name type="scientific">marine sediment metagenome</name>
    <dbReference type="NCBI Taxonomy" id="412755"/>
    <lineage>
        <taxon>unclassified sequences</taxon>
        <taxon>metagenomes</taxon>
        <taxon>ecological metagenomes</taxon>
    </lineage>
</organism>
<dbReference type="AlphaFoldDB" id="A0A0F8X6S6"/>
<name>A0A0F8X6S6_9ZZZZ</name>
<sequence>MKEEQIQAEIQVVQMRVATIREGYKKGLKFEDMLKNFPLIKIRESRMKKQILMYQFAEILKVVGEAIGFKVSARGWAYQLETFGICDKSEFDKVQKLINDCRKIGLLPIDFVAEETSRQFTHVFNPNKLTTQEALLEYFEEANDRANYYIPDYWVDEKYYIQVLVEKIDLVTLFEPTCQNYRIPIASSKGWSSISQRWELIQRFKYHEDEGRIPVLLYCGDFDPSGLKISDLLKKNFGDLYQASKWDPYKNLIVDRFGLNYDFIE</sequence>
<reference evidence="1" key="1">
    <citation type="journal article" date="2015" name="Nature">
        <title>Complex archaea that bridge the gap between prokaryotes and eukaryotes.</title>
        <authorList>
            <person name="Spang A."/>
            <person name="Saw J.H."/>
            <person name="Jorgensen S.L."/>
            <person name="Zaremba-Niedzwiedzka K."/>
            <person name="Martijn J."/>
            <person name="Lind A.E."/>
            <person name="van Eijk R."/>
            <person name="Schleper C."/>
            <person name="Guy L."/>
            <person name="Ettema T.J."/>
        </authorList>
    </citation>
    <scope>NUCLEOTIDE SEQUENCE</scope>
</reference>
<gene>
    <name evidence="1" type="ORF">LCGC14_2983640</name>
</gene>
<protein>
    <submittedName>
        <fullName evidence="1">Uncharacterized protein</fullName>
    </submittedName>
</protein>
<comment type="caution">
    <text evidence="1">The sequence shown here is derived from an EMBL/GenBank/DDBJ whole genome shotgun (WGS) entry which is preliminary data.</text>
</comment>
<proteinExistence type="predicted"/>